<dbReference type="InterPro" id="IPR001667">
    <property type="entry name" value="DDH_dom"/>
</dbReference>
<evidence type="ECO:0000256" key="6">
    <source>
        <dbReference type="SAM" id="Coils"/>
    </source>
</evidence>
<dbReference type="GO" id="GO:0004527">
    <property type="term" value="F:exonuclease activity"/>
    <property type="evidence" value="ECO:0007669"/>
    <property type="project" value="UniProtKB-KW"/>
</dbReference>
<protein>
    <recommendedName>
        <fullName evidence="2">Single-stranded-DNA-specific exonuclease RecJ</fullName>
    </recommendedName>
</protein>
<evidence type="ECO:0000313" key="10">
    <source>
        <dbReference type="EMBL" id="MDT8505353.1"/>
    </source>
</evidence>
<comment type="caution">
    <text evidence="10">The sequence shown here is derived from an EMBL/GenBank/DDBJ whole genome shotgun (WGS) entry which is preliminary data.</text>
</comment>
<feature type="coiled-coil region" evidence="6">
    <location>
        <begin position="310"/>
        <end position="344"/>
    </location>
</feature>
<evidence type="ECO:0000259" key="8">
    <source>
        <dbReference type="Pfam" id="PF02272"/>
    </source>
</evidence>
<dbReference type="PANTHER" id="PTHR30255:SF2">
    <property type="entry name" value="SINGLE-STRANDED-DNA-SPECIFIC EXONUCLEASE RECJ"/>
    <property type="match status" value="1"/>
</dbReference>
<keyword evidence="5 10" id="KW-0269">Exonuclease</keyword>
<dbReference type="RefSeq" id="WP_115635146.1">
    <property type="nucleotide sequence ID" value="NZ_JAPQTC020000004.1"/>
</dbReference>
<dbReference type="NCBIfam" id="TIGR00644">
    <property type="entry name" value="recJ"/>
    <property type="match status" value="1"/>
</dbReference>
<dbReference type="InterPro" id="IPR003156">
    <property type="entry name" value="DHHA1_dom"/>
</dbReference>
<organism evidence="10 11">
    <name type="scientific">Alcaligenes nematophilus</name>
    <dbReference type="NCBI Taxonomy" id="2994643"/>
    <lineage>
        <taxon>Bacteria</taxon>
        <taxon>Pseudomonadati</taxon>
        <taxon>Pseudomonadota</taxon>
        <taxon>Betaproteobacteria</taxon>
        <taxon>Burkholderiales</taxon>
        <taxon>Alcaligenaceae</taxon>
        <taxon>Alcaligenes</taxon>
    </lineage>
</organism>
<feature type="domain" description="DHHA1" evidence="8">
    <location>
        <begin position="355"/>
        <end position="454"/>
    </location>
</feature>
<dbReference type="InterPro" id="IPR004610">
    <property type="entry name" value="RecJ"/>
</dbReference>
<reference evidence="10" key="1">
    <citation type="submission" date="2023-08" db="EMBL/GenBank/DDBJ databases">
        <title>Study of Resistomes in environmental pathogenic environmental.</title>
        <authorList>
            <person name="Bhattacharjee A."/>
            <person name="Singh A.K."/>
        </authorList>
    </citation>
    <scope>NUCLEOTIDE SEQUENCE</scope>
    <source>
        <strain evidence="10">S1</strain>
    </source>
</reference>
<evidence type="ECO:0000256" key="3">
    <source>
        <dbReference type="ARBA" id="ARBA00022722"/>
    </source>
</evidence>
<keyword evidence="4" id="KW-0378">Hydrolase</keyword>
<dbReference type="Gene3D" id="3.90.1640.30">
    <property type="match status" value="1"/>
</dbReference>
<dbReference type="InterPro" id="IPR038763">
    <property type="entry name" value="DHH_sf"/>
</dbReference>
<dbReference type="InterPro" id="IPR051673">
    <property type="entry name" value="SSDNA_exonuclease_RecJ"/>
</dbReference>
<comment type="similarity">
    <text evidence="1">Belongs to the RecJ family.</text>
</comment>
<dbReference type="Proteomes" id="UP001074635">
    <property type="component" value="Unassembled WGS sequence"/>
</dbReference>
<accession>A0ABU3MUB0</accession>
<dbReference type="Pfam" id="PF17768">
    <property type="entry name" value="RecJ_OB"/>
    <property type="match status" value="1"/>
</dbReference>
<dbReference type="Pfam" id="PF01368">
    <property type="entry name" value="DHH"/>
    <property type="match status" value="1"/>
</dbReference>
<name>A0ABU3MUB0_9BURK</name>
<sequence length="574" mass="63058">MVTPILKNRPAQEAASHALKQAGIHDLMARLLASRGVTDAAQIDPAWRNMIPPNMLTQAREAAVLLADAIARRDRMLIIADYDCDGATACAVGLRALRSMGAVVDFLVPNRFETGYGLSPAVVELAEQHPSGKPDLLITVDNGIASIDGVEAAHMAGMKVLVTDHHLPGDELPNALAIVNPNQPGCEFPSKNLAGVGVIFYLMLALRAELRQRGVYEANAGPRLNELADLVALGTVADVVSLDANNRLIVTQGLERMRKGQMQAGLRALFQVAGRDPRQASAFDLGFALGPRINAAGRLADMALGIRCLITDDEDEAANLARELEDMNQDRRSIEQSMREEALRAAELAEPDTSATVCVFHPEWHQGVVGLVASRLKEKYWRPTLAFAQGDEGEIKGSGRSIPDVHLRDALDLVSKRYPGLILKFGGHAMAAGLTIEEDNYDVFVQAFEEAVQELTGRFQFDPVIETDGSLEPEHINITVAGMLQKQVWGAGFPAPVFHDRFFVRQQRLLKNKHLKLSLERNGEYFDAIWFNRDTLLSEHIEAAYRLDQNEWNGNVSVQFIIEFAQDCPNDPSR</sequence>
<gene>
    <name evidence="10" type="primary">recJ</name>
    <name evidence="10" type="ORF">OYC61_013695</name>
</gene>
<dbReference type="SUPFAM" id="SSF64182">
    <property type="entry name" value="DHH phosphoesterases"/>
    <property type="match status" value="1"/>
</dbReference>
<dbReference type="PANTHER" id="PTHR30255">
    <property type="entry name" value="SINGLE-STRANDED-DNA-SPECIFIC EXONUCLEASE RECJ"/>
    <property type="match status" value="1"/>
</dbReference>
<dbReference type="EMBL" id="JAPQTC020000004">
    <property type="protein sequence ID" value="MDT8505353.1"/>
    <property type="molecule type" value="Genomic_DNA"/>
</dbReference>
<evidence type="ECO:0000256" key="4">
    <source>
        <dbReference type="ARBA" id="ARBA00022801"/>
    </source>
</evidence>
<dbReference type="Gene3D" id="3.10.310.30">
    <property type="match status" value="1"/>
</dbReference>
<proteinExistence type="inferred from homology"/>
<feature type="domain" description="RecJ OB" evidence="9">
    <location>
        <begin position="467"/>
        <end position="563"/>
    </location>
</feature>
<keyword evidence="3" id="KW-0540">Nuclease</keyword>
<evidence type="ECO:0000259" key="7">
    <source>
        <dbReference type="Pfam" id="PF01368"/>
    </source>
</evidence>
<evidence type="ECO:0000259" key="9">
    <source>
        <dbReference type="Pfam" id="PF17768"/>
    </source>
</evidence>
<evidence type="ECO:0000256" key="2">
    <source>
        <dbReference type="ARBA" id="ARBA00019841"/>
    </source>
</evidence>
<dbReference type="InterPro" id="IPR041122">
    <property type="entry name" value="RecJ_OB"/>
</dbReference>
<keyword evidence="6" id="KW-0175">Coiled coil</keyword>
<evidence type="ECO:0000256" key="5">
    <source>
        <dbReference type="ARBA" id="ARBA00022839"/>
    </source>
</evidence>
<feature type="domain" description="DDH" evidence="7">
    <location>
        <begin position="76"/>
        <end position="235"/>
    </location>
</feature>
<keyword evidence="11" id="KW-1185">Reference proteome</keyword>
<evidence type="ECO:0000256" key="1">
    <source>
        <dbReference type="ARBA" id="ARBA00005915"/>
    </source>
</evidence>
<evidence type="ECO:0000313" key="11">
    <source>
        <dbReference type="Proteomes" id="UP001074635"/>
    </source>
</evidence>
<dbReference type="Pfam" id="PF02272">
    <property type="entry name" value="DHHA1"/>
    <property type="match status" value="1"/>
</dbReference>